<accession>A0AAW1MQ53</accession>
<dbReference type="AlphaFoldDB" id="A0AAW1MQ53"/>
<keyword evidence="2" id="KW-1185">Reference proteome</keyword>
<sequence length="271" mass="31745">MKAKQKHRVCQRFFEKTLNISNGPINKAFEGGQDGFFSAEDKRGRKTPYNKSKEEDVAFVKQHIEMFPTMESHYCRKNTQRLYLDAKLSIRKMYSLYLEFCHDNSRVPLSQSMYRKIFCTAFNLSFFVPKKDRCSLCNRYAEAKKTESLTDQLEALYNNHMARKTNANLTKEADKQRSENDPTFLSITVDLQSVLQVPSGDESLLYYCRKLCVYNFSIYESRFPNEAYCFIFCIIAENCVYITSVYTNLDSQMKLTVSYGRKSMAKEEVMR</sequence>
<name>A0AAW1MQ53_POPJA</name>
<protein>
    <submittedName>
        <fullName evidence="1">Uncharacterized protein</fullName>
    </submittedName>
</protein>
<comment type="caution">
    <text evidence="1">The sequence shown here is derived from an EMBL/GenBank/DDBJ whole genome shotgun (WGS) entry which is preliminary data.</text>
</comment>
<evidence type="ECO:0000313" key="2">
    <source>
        <dbReference type="Proteomes" id="UP001458880"/>
    </source>
</evidence>
<reference evidence="1 2" key="1">
    <citation type="journal article" date="2024" name="BMC Genomics">
        <title>De novo assembly and annotation of Popillia japonica's genome with initial clues to its potential as an invasive pest.</title>
        <authorList>
            <person name="Cucini C."/>
            <person name="Boschi S."/>
            <person name="Funari R."/>
            <person name="Cardaioli E."/>
            <person name="Iannotti N."/>
            <person name="Marturano G."/>
            <person name="Paoli F."/>
            <person name="Bruttini M."/>
            <person name="Carapelli A."/>
            <person name="Frati F."/>
            <person name="Nardi F."/>
        </authorList>
    </citation>
    <scope>NUCLEOTIDE SEQUENCE [LARGE SCALE GENOMIC DNA]</scope>
    <source>
        <strain evidence="1">DMR45628</strain>
    </source>
</reference>
<organism evidence="1 2">
    <name type="scientific">Popillia japonica</name>
    <name type="common">Japanese beetle</name>
    <dbReference type="NCBI Taxonomy" id="7064"/>
    <lineage>
        <taxon>Eukaryota</taxon>
        <taxon>Metazoa</taxon>
        <taxon>Ecdysozoa</taxon>
        <taxon>Arthropoda</taxon>
        <taxon>Hexapoda</taxon>
        <taxon>Insecta</taxon>
        <taxon>Pterygota</taxon>
        <taxon>Neoptera</taxon>
        <taxon>Endopterygota</taxon>
        <taxon>Coleoptera</taxon>
        <taxon>Polyphaga</taxon>
        <taxon>Scarabaeiformia</taxon>
        <taxon>Scarabaeidae</taxon>
        <taxon>Rutelinae</taxon>
        <taxon>Popillia</taxon>
    </lineage>
</organism>
<dbReference type="PANTHER" id="PTHR10773">
    <property type="entry name" value="DNA-DIRECTED RNA POLYMERASES I, II, AND III SUBUNIT RPABC2"/>
    <property type="match status" value="1"/>
</dbReference>
<proteinExistence type="predicted"/>
<dbReference type="PANTHER" id="PTHR10773:SF19">
    <property type="match status" value="1"/>
</dbReference>
<dbReference type="Proteomes" id="UP001458880">
    <property type="component" value="Unassembled WGS sequence"/>
</dbReference>
<evidence type="ECO:0000313" key="1">
    <source>
        <dbReference type="EMBL" id="KAK9747514.1"/>
    </source>
</evidence>
<dbReference type="EMBL" id="JASPKY010000030">
    <property type="protein sequence ID" value="KAK9747514.1"/>
    <property type="molecule type" value="Genomic_DNA"/>
</dbReference>
<gene>
    <name evidence="1" type="ORF">QE152_g5209</name>
</gene>